<evidence type="ECO:0000313" key="2">
    <source>
        <dbReference type="EMBL" id="RJF72742.1"/>
    </source>
</evidence>
<proteinExistence type="predicted"/>
<keyword evidence="3" id="KW-1185">Reference proteome</keyword>
<dbReference type="EMBL" id="QYUJ01000016">
    <property type="protein sequence ID" value="RJF70030.1"/>
    <property type="molecule type" value="Genomic_DNA"/>
</dbReference>
<gene>
    <name evidence="2" type="ORF">D3875_15530</name>
    <name evidence="1" type="ORF">D3875_20270</name>
</gene>
<comment type="caution">
    <text evidence="1">The sequence shown here is derived from an EMBL/GenBank/DDBJ whole genome shotgun (WGS) entry which is preliminary data.</text>
</comment>
<dbReference type="AlphaFoldDB" id="A0A418V273"/>
<evidence type="ECO:0000313" key="1">
    <source>
        <dbReference type="EMBL" id="RJF70030.1"/>
    </source>
</evidence>
<dbReference type="RefSeq" id="WP_119765177.1">
    <property type="nucleotide sequence ID" value="NZ_QYUJ01000014.1"/>
</dbReference>
<organism evidence="1 3">
    <name type="scientific">Deinococcus cavernae</name>
    <dbReference type="NCBI Taxonomy" id="2320857"/>
    <lineage>
        <taxon>Bacteria</taxon>
        <taxon>Thermotogati</taxon>
        <taxon>Deinococcota</taxon>
        <taxon>Deinococci</taxon>
        <taxon>Deinococcales</taxon>
        <taxon>Deinococcaceae</taxon>
        <taxon>Deinococcus</taxon>
    </lineage>
</organism>
<name>A0A418V273_9DEIO</name>
<reference evidence="1 3" key="1">
    <citation type="submission" date="2018-09" db="EMBL/GenBank/DDBJ databases">
        <authorList>
            <person name="Zhu H."/>
        </authorList>
    </citation>
    <scope>NUCLEOTIDE SEQUENCE [LARGE SCALE GENOMIC DNA]</scope>
    <source>
        <strain evidence="1 3">K2S05-167</strain>
    </source>
</reference>
<evidence type="ECO:0000313" key="3">
    <source>
        <dbReference type="Proteomes" id="UP000286287"/>
    </source>
</evidence>
<dbReference type="OrthoDB" id="71909at2"/>
<dbReference type="Proteomes" id="UP000286287">
    <property type="component" value="Unassembled WGS sequence"/>
</dbReference>
<sequence>MQGHYMMYHNPERMEEDCEEAQMYERVATAKQGIANQLAAENGIIWCVGRKWDDDAFYLYQRIDGAYPEPGDAEFPVHLVGTPLFEEGEMVDISEKPYFKDVFKLLRFGVQPIDSQAVIDGFQDEFVKLVRARRKP</sequence>
<dbReference type="EMBL" id="QYUJ01000014">
    <property type="protein sequence ID" value="RJF72742.1"/>
    <property type="molecule type" value="Genomic_DNA"/>
</dbReference>
<protein>
    <submittedName>
        <fullName evidence="1">Uncharacterized protein</fullName>
    </submittedName>
</protein>
<accession>A0A418V273</accession>